<dbReference type="EMBL" id="PP860514">
    <property type="protein sequence ID" value="XBK48607.1"/>
    <property type="molecule type" value="mRNA"/>
</dbReference>
<dbReference type="GO" id="GO:0090090">
    <property type="term" value="P:negative regulation of canonical Wnt signaling pathway"/>
    <property type="evidence" value="ECO:0007669"/>
    <property type="project" value="TreeGrafter"/>
</dbReference>
<evidence type="ECO:0000256" key="1">
    <source>
        <dbReference type="ARBA" id="ARBA00004613"/>
    </source>
</evidence>
<feature type="transmembrane region" description="Helical" evidence="8">
    <location>
        <begin position="6"/>
        <end position="28"/>
    </location>
</feature>
<keyword evidence="4" id="KW-0964">Secreted</keyword>
<organism evidence="10">
    <name type="scientific">Terebratalia transversa</name>
    <name type="common">Transverse lampshell</name>
    <dbReference type="NCBI Taxonomy" id="34513"/>
    <lineage>
        <taxon>Eukaryota</taxon>
        <taxon>Metazoa</taxon>
        <taxon>Spiralia</taxon>
        <taxon>Lophotrochozoa</taxon>
        <taxon>Brachiopoda</taxon>
        <taxon>Rhynchonelliformea</taxon>
        <taxon>Rhynchonellata</taxon>
        <taxon>Terebratellidina</taxon>
        <taxon>Laqueoidea</taxon>
        <taxon>Laqueidae</taxon>
        <taxon>Terebratalia</taxon>
    </lineage>
</organism>
<dbReference type="AlphaFoldDB" id="A0AAU7EB79"/>
<feature type="domain" description="Dickkopf N-terminal cysteine-rich" evidence="9">
    <location>
        <begin position="69"/>
        <end position="116"/>
    </location>
</feature>
<evidence type="ECO:0000256" key="2">
    <source>
        <dbReference type="ARBA" id="ARBA00010842"/>
    </source>
</evidence>
<accession>A0AAU7EB79</accession>
<protein>
    <submittedName>
        <fullName evidence="10">Dickkopf5 protein</fullName>
    </submittedName>
</protein>
<dbReference type="GO" id="GO:0016055">
    <property type="term" value="P:Wnt signaling pathway"/>
    <property type="evidence" value="ECO:0007669"/>
    <property type="project" value="UniProtKB-KW"/>
</dbReference>
<evidence type="ECO:0000313" key="10">
    <source>
        <dbReference type="EMBL" id="XBK48607.1"/>
    </source>
</evidence>
<keyword evidence="7" id="KW-1015">Disulfide bond</keyword>
<dbReference type="GO" id="GO:0005615">
    <property type="term" value="C:extracellular space"/>
    <property type="evidence" value="ECO:0007669"/>
    <property type="project" value="TreeGrafter"/>
</dbReference>
<keyword evidence="6" id="KW-0732">Signal</keyword>
<comment type="subcellular location">
    <subcellularLocation>
        <location evidence="1">Secreted</location>
    </subcellularLocation>
</comment>
<proteinExistence type="evidence at transcript level"/>
<dbReference type="Pfam" id="PF04706">
    <property type="entry name" value="Dickkopf_N"/>
    <property type="match status" value="1"/>
</dbReference>
<evidence type="ECO:0000259" key="9">
    <source>
        <dbReference type="Pfam" id="PF04706"/>
    </source>
</evidence>
<evidence type="ECO:0000256" key="3">
    <source>
        <dbReference type="ARBA" id="ARBA00022473"/>
    </source>
</evidence>
<reference evidence="10" key="1">
    <citation type="submission" date="2024-06" db="EMBL/GenBank/DDBJ databases">
        <title>Combinatorial Wnt signaling landscape during brachiopod anteroposterior patterning.</title>
        <authorList>
            <person name="Vellutini B.C."/>
            <person name="Martin-Duran J.M."/>
            <person name="Borve A."/>
            <person name="Hejnol A."/>
        </authorList>
    </citation>
    <scope>NUCLEOTIDE SEQUENCE</scope>
</reference>
<evidence type="ECO:0000256" key="4">
    <source>
        <dbReference type="ARBA" id="ARBA00022525"/>
    </source>
</evidence>
<dbReference type="InterPro" id="IPR039863">
    <property type="entry name" value="DKK1-4"/>
</dbReference>
<dbReference type="InterPro" id="IPR006796">
    <property type="entry name" value="Dickkopf_N"/>
</dbReference>
<dbReference type="PANTHER" id="PTHR12113">
    <property type="entry name" value="DICKKOPF3-LIKE 3"/>
    <property type="match status" value="1"/>
</dbReference>
<dbReference type="Gene3D" id="2.10.80.10">
    <property type="entry name" value="Lipase, subunit A"/>
    <property type="match status" value="1"/>
</dbReference>
<evidence type="ECO:0000256" key="5">
    <source>
        <dbReference type="ARBA" id="ARBA00022687"/>
    </source>
</evidence>
<keyword evidence="3" id="KW-0217">Developmental protein</keyword>
<keyword evidence="5" id="KW-0879">Wnt signaling pathway</keyword>
<dbReference type="GO" id="GO:0039706">
    <property type="term" value="F:co-receptor binding"/>
    <property type="evidence" value="ECO:0007669"/>
    <property type="project" value="TreeGrafter"/>
</dbReference>
<keyword evidence="8" id="KW-0472">Membrane</keyword>
<evidence type="ECO:0000256" key="6">
    <source>
        <dbReference type="ARBA" id="ARBA00022729"/>
    </source>
</evidence>
<dbReference type="GO" id="GO:0048019">
    <property type="term" value="F:receptor antagonist activity"/>
    <property type="evidence" value="ECO:0007669"/>
    <property type="project" value="TreeGrafter"/>
</dbReference>
<keyword evidence="8" id="KW-0812">Transmembrane</keyword>
<comment type="similarity">
    <text evidence="2">Belongs to the dickkopf family.</text>
</comment>
<evidence type="ECO:0000256" key="7">
    <source>
        <dbReference type="ARBA" id="ARBA00023157"/>
    </source>
</evidence>
<gene>
    <name evidence="10" type="primary">dkk5</name>
</gene>
<keyword evidence="8" id="KW-1133">Transmembrane helix</keyword>
<evidence type="ECO:0000256" key="8">
    <source>
        <dbReference type="SAM" id="Phobius"/>
    </source>
</evidence>
<dbReference type="PANTHER" id="PTHR12113:SF31">
    <property type="entry name" value="DICKKOPF N-TERMINAL CYSTEINE-RICH DOMAIN-CONTAINING PROTEIN"/>
    <property type="match status" value="1"/>
</dbReference>
<sequence length="209" mass="24037">MVSSQVLVSAIVFWIIQWRSILCSAYIWNFALSSTLNNKVDYDNFHPRNIRAFKDRISQHNAIDKQEICKTDKSCGKGKFCDRHYGFCDRKRQSGQYCRRDGQCEHGLQCMFGKCTKSLKHGTIGARCRHDKDCGASMCCARQHGERICKAKLKIHAKCYVPQGGLEYSLNEMCPCDRGLTCKPTLKQKDDSPSWRFWSTFDHMRCSPG</sequence>
<name>A0AAU7EB79_TERTR</name>